<keyword evidence="3" id="KW-1185">Reference proteome</keyword>
<reference evidence="2 3" key="1">
    <citation type="submission" date="2018-06" db="EMBL/GenBank/DDBJ databases">
        <title>The complete genome sequence of a nosiheptide producer Streptomyces actuosus ATCC 25421: deducing the ability of producing a new class III lantibiotics.</title>
        <authorList>
            <person name="Liu W."/>
            <person name="Sun F."/>
            <person name="Hu Y."/>
        </authorList>
    </citation>
    <scope>NUCLEOTIDE SEQUENCE [LARGE SCALE GENOMIC DNA]</scope>
    <source>
        <strain evidence="2 3">ATCC 25421</strain>
    </source>
</reference>
<proteinExistence type="predicted"/>
<dbReference type="KEGG" id="sact:DMT42_09400"/>
<protein>
    <submittedName>
        <fullName evidence="2">Uncharacterized protein</fullName>
    </submittedName>
</protein>
<evidence type="ECO:0000256" key="1">
    <source>
        <dbReference type="SAM" id="MobiDB-lite"/>
    </source>
</evidence>
<gene>
    <name evidence="2" type="ORF">DMT42_09400</name>
</gene>
<evidence type="ECO:0000313" key="2">
    <source>
        <dbReference type="EMBL" id="AWT42509.1"/>
    </source>
</evidence>
<dbReference type="AlphaFoldDB" id="A0A2U9NYU3"/>
<evidence type="ECO:0000313" key="3">
    <source>
        <dbReference type="Proteomes" id="UP000247634"/>
    </source>
</evidence>
<feature type="region of interest" description="Disordered" evidence="1">
    <location>
        <begin position="1"/>
        <end position="65"/>
    </location>
</feature>
<dbReference type="EMBL" id="CP029788">
    <property type="protein sequence ID" value="AWT42509.1"/>
    <property type="molecule type" value="Genomic_DNA"/>
</dbReference>
<sequence>MPLPPPPCPRLPPPCPLPPPPVPAPPLAPRPAVGLDCQWAVAGSGAWQRQHRRRPTAPPAPAARA</sequence>
<accession>A0A2U9NYU3</accession>
<dbReference type="Proteomes" id="UP000247634">
    <property type="component" value="Chromosome"/>
</dbReference>
<organism evidence="2 3">
    <name type="scientific">Streptomyces actuosus</name>
    <dbReference type="NCBI Taxonomy" id="1885"/>
    <lineage>
        <taxon>Bacteria</taxon>
        <taxon>Bacillati</taxon>
        <taxon>Actinomycetota</taxon>
        <taxon>Actinomycetes</taxon>
        <taxon>Kitasatosporales</taxon>
        <taxon>Streptomycetaceae</taxon>
        <taxon>Streptomyces</taxon>
    </lineage>
</organism>
<feature type="compositionally biased region" description="Pro residues" evidence="1">
    <location>
        <begin position="56"/>
        <end position="65"/>
    </location>
</feature>
<name>A0A2U9NYU3_STRAS</name>
<feature type="compositionally biased region" description="Pro residues" evidence="1">
    <location>
        <begin position="1"/>
        <end position="29"/>
    </location>
</feature>